<dbReference type="PhylomeDB" id="A0A0K6SB79"/>
<evidence type="ECO:0008006" key="2">
    <source>
        <dbReference type="Google" id="ProtNLM"/>
    </source>
</evidence>
<proteinExistence type="predicted"/>
<gene>
    <name evidence="1" type="ORF">Cvel_98.t2</name>
</gene>
<organism evidence="1">
    <name type="scientific">Chromera velia CCMP2878</name>
    <dbReference type="NCBI Taxonomy" id="1169474"/>
    <lineage>
        <taxon>Eukaryota</taxon>
        <taxon>Sar</taxon>
        <taxon>Alveolata</taxon>
        <taxon>Colpodellida</taxon>
        <taxon>Chromeraceae</taxon>
        <taxon>Chromera</taxon>
    </lineage>
</organism>
<evidence type="ECO:0000313" key="1">
    <source>
        <dbReference type="EMBL" id="CUC10891.1"/>
    </source>
</evidence>
<dbReference type="PANTHER" id="PTHR38567">
    <property type="entry name" value="DUF4291 DOMAIN-CONTAINING PROTEIN"/>
    <property type="match status" value="1"/>
</dbReference>
<reference evidence="1" key="1">
    <citation type="submission" date="2014-11" db="EMBL/GenBank/DDBJ databases">
        <title>Molecular phylogeny of cliff fern family Woodsiaceae with morphological implications.</title>
        <authorList>
            <person name="Shao Y.-Z."/>
            <person name="Wei R."/>
            <person name="Zhang X.-C."/>
        </authorList>
    </citation>
    <scope>NUCLEOTIDE SEQUENCE</scope>
</reference>
<dbReference type="AlphaFoldDB" id="A0A0K6SB79"/>
<dbReference type="Pfam" id="PF14124">
    <property type="entry name" value="DUF4291"/>
    <property type="match status" value="1"/>
</dbReference>
<dbReference type="VEuPathDB" id="CryptoDB:Cvel_98"/>
<sequence length="254" mass="28060">MDRNTSNRSRSILASMQVCDVSKLQVPKALLESEEVQVFEGEWDAEGVWVYQAFRDEIADWALEHQNFGGPAWNPTRMTWVKPSFAWVLYRSGYAGKPGQTRVLKVKISHDTLAELLSRCQCKEGGGGSKGRVQWDPARDLLSGEGREPRRLLRKRAIQIGLSRELSELYVEKALRIVDVTDLSRRVGAAHASGKKGDIDALKPLLPPERPYLPALPDVALQSLGMLPGDTAVWLGQIGRGKATGGSSSKGKRK</sequence>
<name>A0A0K6SB79_9ALVE</name>
<dbReference type="PANTHER" id="PTHR38567:SF1">
    <property type="entry name" value="DUF4291 DOMAIN-CONTAINING PROTEIN"/>
    <property type="match status" value="1"/>
</dbReference>
<dbReference type="EMBL" id="CDMZ01005843">
    <property type="protein sequence ID" value="CUC10891.1"/>
    <property type="molecule type" value="Genomic_DNA"/>
</dbReference>
<dbReference type="InterPro" id="IPR025633">
    <property type="entry name" value="DUF4291"/>
</dbReference>
<protein>
    <recommendedName>
        <fullName evidence="2">DUF4291 domain-containing protein</fullName>
    </recommendedName>
</protein>
<accession>A0A0K6SB79</accession>